<evidence type="ECO:0000313" key="3">
    <source>
        <dbReference type="Proteomes" id="UP001500058"/>
    </source>
</evidence>
<sequence>MPARSSPLIPTTPGQLADIAPSSSPAGRLRPPASPWQRGSNENTYWCRLGGPDFFDGRGSVGPLGDSENTCRKAFR</sequence>
<dbReference type="EMBL" id="BAAATJ010000035">
    <property type="protein sequence ID" value="GAA2415972.1"/>
    <property type="molecule type" value="Genomic_DNA"/>
</dbReference>
<proteinExistence type="predicted"/>
<gene>
    <name evidence="2" type="ORF">GCM10010420_52650</name>
</gene>
<name>A0ABP5VZI2_9ACTN</name>
<organism evidence="2 3">
    <name type="scientific">Streptomyces glaucosporus</name>
    <dbReference type="NCBI Taxonomy" id="284044"/>
    <lineage>
        <taxon>Bacteria</taxon>
        <taxon>Bacillati</taxon>
        <taxon>Actinomycetota</taxon>
        <taxon>Actinomycetes</taxon>
        <taxon>Kitasatosporales</taxon>
        <taxon>Streptomycetaceae</taxon>
        <taxon>Streptomyces</taxon>
    </lineage>
</organism>
<feature type="region of interest" description="Disordered" evidence="1">
    <location>
        <begin position="1"/>
        <end position="42"/>
    </location>
</feature>
<dbReference type="Proteomes" id="UP001500058">
    <property type="component" value="Unassembled WGS sequence"/>
</dbReference>
<accession>A0ABP5VZI2</accession>
<keyword evidence="3" id="KW-1185">Reference proteome</keyword>
<evidence type="ECO:0000256" key="1">
    <source>
        <dbReference type="SAM" id="MobiDB-lite"/>
    </source>
</evidence>
<reference evidence="3" key="1">
    <citation type="journal article" date="2019" name="Int. J. Syst. Evol. Microbiol.">
        <title>The Global Catalogue of Microorganisms (GCM) 10K type strain sequencing project: providing services to taxonomists for standard genome sequencing and annotation.</title>
        <authorList>
            <consortium name="The Broad Institute Genomics Platform"/>
            <consortium name="The Broad Institute Genome Sequencing Center for Infectious Disease"/>
            <person name="Wu L."/>
            <person name="Ma J."/>
        </authorList>
    </citation>
    <scope>NUCLEOTIDE SEQUENCE [LARGE SCALE GENOMIC DNA]</scope>
    <source>
        <strain evidence="3">JCM 6921</strain>
    </source>
</reference>
<comment type="caution">
    <text evidence="2">The sequence shown here is derived from an EMBL/GenBank/DDBJ whole genome shotgun (WGS) entry which is preliminary data.</text>
</comment>
<protein>
    <submittedName>
        <fullName evidence="2">Uncharacterized protein</fullName>
    </submittedName>
</protein>
<evidence type="ECO:0000313" key="2">
    <source>
        <dbReference type="EMBL" id="GAA2415972.1"/>
    </source>
</evidence>